<evidence type="ECO:0000313" key="3">
    <source>
        <dbReference type="Proteomes" id="UP000216897"/>
    </source>
</evidence>
<keyword evidence="3" id="KW-1185">Reference proteome</keyword>
<gene>
    <name evidence="2" type="ORF">CJF38_01510</name>
</gene>
<reference evidence="2 3" key="1">
    <citation type="submission" date="2017-08" db="EMBL/GenBank/DDBJ databases">
        <title>Genomic and metabolic characterisation of spoilage-associated Pseudomonas species.</title>
        <authorList>
            <person name="Stanborough T."/>
            <person name="Fegan N."/>
            <person name="Powell S.M."/>
            <person name="Singh T."/>
            <person name="Tamplin M.L."/>
            <person name="Chandry P.S."/>
        </authorList>
    </citation>
    <scope>NUCLEOTIDE SEQUENCE [LARGE SCALE GENOMIC DNA]</scope>
    <source>
        <strain evidence="2 3">L1814</strain>
    </source>
</reference>
<comment type="caution">
    <text evidence="2">The sequence shown here is derived from an EMBL/GenBank/DDBJ whole genome shotgun (WGS) entry which is preliminary data.</text>
</comment>
<accession>A0ABX4GSQ6</accession>
<sequence>MRAQLLINSHSRSLVDQAIALEASLSSAGISDIAKQYKGIAEASSLDPKLKAKGLEDLNAFCQERLRHVVQKVEAAQGLIEANRAEIGALTLDHFAGDMIDYDEARLTALVTREAALKATGEQLQADWDAIKAAKELLETDFWKEHIKKALPTAEELQMLVSQALVPKLDVEIIKLGLQRLEKYLDMFGAAAKLVSLGEALVRLSKNISANNLERHEVQEKIKALQARKEKLESYDAVLTARTQWVEQVGLVVESLVVFLRECRLFQTADECDIVSLQTHLTTFISVLRQVRV</sequence>
<keyword evidence="1" id="KW-0175">Coiled coil</keyword>
<evidence type="ECO:0008006" key="4">
    <source>
        <dbReference type="Google" id="ProtNLM"/>
    </source>
</evidence>
<dbReference type="NCBIfam" id="NF033927">
    <property type="entry name" value="alph_xenorhab_B"/>
    <property type="match status" value="1"/>
</dbReference>
<evidence type="ECO:0000256" key="1">
    <source>
        <dbReference type="SAM" id="Coils"/>
    </source>
</evidence>
<dbReference type="Proteomes" id="UP000216897">
    <property type="component" value="Unassembled WGS sequence"/>
</dbReference>
<name>A0ABX4GSQ6_9PSED</name>
<organism evidence="2 3">
    <name type="scientific">Pseudomonas lundensis</name>
    <dbReference type="NCBI Taxonomy" id="86185"/>
    <lineage>
        <taxon>Bacteria</taxon>
        <taxon>Pseudomonadati</taxon>
        <taxon>Pseudomonadota</taxon>
        <taxon>Gammaproteobacteria</taxon>
        <taxon>Pseudomonadales</taxon>
        <taxon>Pseudomonadaceae</taxon>
        <taxon>Pseudomonas</taxon>
    </lineage>
</organism>
<protein>
    <recommendedName>
        <fullName evidence="4">Binary cytotoxin component</fullName>
    </recommendedName>
</protein>
<dbReference type="InterPro" id="IPR047760">
    <property type="entry name" value="XaxB-like"/>
</dbReference>
<feature type="coiled-coil region" evidence="1">
    <location>
        <begin position="208"/>
        <end position="235"/>
    </location>
</feature>
<proteinExistence type="predicted"/>
<evidence type="ECO:0000313" key="2">
    <source>
        <dbReference type="EMBL" id="OZY57106.1"/>
    </source>
</evidence>
<dbReference type="EMBL" id="NQKG01000001">
    <property type="protein sequence ID" value="OZY57106.1"/>
    <property type="molecule type" value="Genomic_DNA"/>
</dbReference>